<proteinExistence type="predicted"/>
<dbReference type="Proteomes" id="UP000504634">
    <property type="component" value="Unplaced"/>
</dbReference>
<organism evidence="2 3">
    <name type="scientific">Drosophila lebanonensis</name>
    <name type="common">Fruit fly</name>
    <name type="synonym">Scaptodrosophila lebanonensis</name>
    <dbReference type="NCBI Taxonomy" id="7225"/>
    <lineage>
        <taxon>Eukaryota</taxon>
        <taxon>Metazoa</taxon>
        <taxon>Ecdysozoa</taxon>
        <taxon>Arthropoda</taxon>
        <taxon>Hexapoda</taxon>
        <taxon>Insecta</taxon>
        <taxon>Pterygota</taxon>
        <taxon>Neoptera</taxon>
        <taxon>Endopterygota</taxon>
        <taxon>Diptera</taxon>
        <taxon>Brachycera</taxon>
        <taxon>Muscomorpha</taxon>
        <taxon>Ephydroidea</taxon>
        <taxon>Drosophilidae</taxon>
        <taxon>Scaptodrosophila</taxon>
    </lineage>
</organism>
<feature type="chain" id="PRO_5026994736" evidence="1">
    <location>
        <begin position="18"/>
        <end position="267"/>
    </location>
</feature>
<dbReference type="RefSeq" id="XP_030387543.1">
    <property type="nucleotide sequence ID" value="XM_030531683.1"/>
</dbReference>
<dbReference type="OrthoDB" id="7883640at2759"/>
<protein>
    <submittedName>
        <fullName evidence="3">Uncharacterized protein LOC115634120</fullName>
    </submittedName>
</protein>
<keyword evidence="1" id="KW-0732">Signal</keyword>
<evidence type="ECO:0000313" key="2">
    <source>
        <dbReference type="Proteomes" id="UP000504634"/>
    </source>
</evidence>
<name>A0A6J2UJ60_DROLE</name>
<gene>
    <name evidence="3" type="primary">LOC115634120</name>
</gene>
<evidence type="ECO:0000256" key="1">
    <source>
        <dbReference type="SAM" id="SignalP"/>
    </source>
</evidence>
<dbReference type="AlphaFoldDB" id="A0A6J2UJ60"/>
<feature type="signal peptide" evidence="1">
    <location>
        <begin position="1"/>
        <end position="17"/>
    </location>
</feature>
<evidence type="ECO:0000313" key="3">
    <source>
        <dbReference type="RefSeq" id="XP_030387543.1"/>
    </source>
</evidence>
<reference evidence="3" key="1">
    <citation type="submission" date="2025-08" db="UniProtKB">
        <authorList>
            <consortium name="RefSeq"/>
        </authorList>
    </citation>
    <scope>IDENTIFICATION</scope>
    <source>
        <strain evidence="3">11010-0011.00</strain>
        <tissue evidence="3">Whole body</tissue>
    </source>
</reference>
<dbReference type="GeneID" id="115634120"/>
<keyword evidence="2" id="KW-1185">Reference proteome</keyword>
<sequence length="267" mass="30347">MSRTLETFLLLLTLVQGFRAPSGPCSFANLKMRHEMIEFTGQTVLKVSQAMLLAASKTFAMVIDDLSYMAVENAALRLRLQLLGSHITAIERSQVLDLQEITSEYDLSIIAHIYDRSVPLLGDPEAGVLPKLSRLCDNVIYTMGMYRMHLPPHTRPMRELKSNRSALEHELISQSLNKFGMQLMQFVMAVHFAKFFEEFDANATNPHFLQPPSEMRCSCDREFLLFYKSIKATIGDDSKLEKVLPLSQFLLNSAKKGDEQRLRKAKT</sequence>
<accession>A0A6J2UJ60</accession>